<reference evidence="1 2" key="1">
    <citation type="submission" date="2018-06" db="EMBL/GenBank/DDBJ databases">
        <title>Genomic Encyclopedia of Archaeal and Bacterial Type Strains, Phase II (KMG-II): from individual species to whole genera.</title>
        <authorList>
            <person name="Goeker M."/>
        </authorList>
    </citation>
    <scope>NUCLEOTIDE SEQUENCE [LARGE SCALE GENOMIC DNA]</scope>
    <source>
        <strain evidence="1 2">DSM 29821</strain>
    </source>
</reference>
<dbReference type="Proteomes" id="UP000249819">
    <property type="component" value="Unassembled WGS sequence"/>
</dbReference>
<gene>
    <name evidence="1" type="ORF">CLV59_103357</name>
</gene>
<evidence type="ECO:0000313" key="2">
    <source>
        <dbReference type="Proteomes" id="UP000249819"/>
    </source>
</evidence>
<dbReference type="AlphaFoldDB" id="A0A327W4V1"/>
<dbReference type="EMBL" id="QLMA01000003">
    <property type="protein sequence ID" value="RAJ83390.1"/>
    <property type="molecule type" value="Genomic_DNA"/>
</dbReference>
<keyword evidence="2" id="KW-1185">Reference proteome</keyword>
<accession>A0A327W4V1</accession>
<proteinExistence type="predicted"/>
<evidence type="ECO:0000313" key="1">
    <source>
        <dbReference type="EMBL" id="RAJ83390.1"/>
    </source>
</evidence>
<sequence length="32" mass="3561">MRISIADFENDIFDVVLVGSALRAVLLRKLGE</sequence>
<protein>
    <submittedName>
        <fullName evidence="1">Uncharacterized protein</fullName>
    </submittedName>
</protein>
<comment type="caution">
    <text evidence="1">The sequence shown here is derived from an EMBL/GenBank/DDBJ whole genome shotgun (WGS) entry which is preliminary data.</text>
</comment>
<organism evidence="1 2">
    <name type="scientific">Chitinophaga dinghuensis</name>
    <dbReference type="NCBI Taxonomy" id="1539050"/>
    <lineage>
        <taxon>Bacteria</taxon>
        <taxon>Pseudomonadati</taxon>
        <taxon>Bacteroidota</taxon>
        <taxon>Chitinophagia</taxon>
        <taxon>Chitinophagales</taxon>
        <taxon>Chitinophagaceae</taxon>
        <taxon>Chitinophaga</taxon>
    </lineage>
</organism>
<name>A0A327W4V1_9BACT</name>